<evidence type="ECO:0000256" key="1">
    <source>
        <dbReference type="ARBA" id="ARBA00023054"/>
    </source>
</evidence>
<proteinExistence type="predicted"/>
<dbReference type="OrthoDB" id="8300215at2759"/>
<dbReference type="GO" id="GO:0006310">
    <property type="term" value="P:DNA recombination"/>
    <property type="evidence" value="ECO:0007669"/>
    <property type="project" value="UniProtKB-KW"/>
</dbReference>
<evidence type="ECO:0000256" key="3">
    <source>
        <dbReference type="SAM" id="Coils"/>
    </source>
</evidence>
<keyword evidence="5" id="KW-1185">Reference proteome</keyword>
<evidence type="ECO:0000313" key="5">
    <source>
        <dbReference type="Proteomes" id="UP000677054"/>
    </source>
</evidence>
<evidence type="ECO:0008006" key="6">
    <source>
        <dbReference type="Google" id="ProtNLM"/>
    </source>
</evidence>
<keyword evidence="1 3" id="KW-0175">Coiled coil</keyword>
<dbReference type="PANTHER" id="PTHR30563:SF0">
    <property type="entry name" value="DNA RECOMBINATION PROTEIN RMUC"/>
    <property type="match status" value="1"/>
</dbReference>
<feature type="coiled-coil region" evidence="3">
    <location>
        <begin position="174"/>
        <end position="201"/>
    </location>
</feature>
<organism evidence="4">
    <name type="scientific">Darwinula stevensoni</name>
    <dbReference type="NCBI Taxonomy" id="69355"/>
    <lineage>
        <taxon>Eukaryota</taxon>
        <taxon>Metazoa</taxon>
        <taxon>Ecdysozoa</taxon>
        <taxon>Arthropoda</taxon>
        <taxon>Crustacea</taxon>
        <taxon>Oligostraca</taxon>
        <taxon>Ostracoda</taxon>
        <taxon>Podocopa</taxon>
        <taxon>Podocopida</taxon>
        <taxon>Darwinulocopina</taxon>
        <taxon>Darwinuloidea</taxon>
        <taxon>Darwinulidae</taxon>
        <taxon>Darwinula</taxon>
    </lineage>
</organism>
<dbReference type="Pfam" id="PF02646">
    <property type="entry name" value="RmuC"/>
    <property type="match status" value="1"/>
</dbReference>
<accession>A0A7R9FU41</accession>
<dbReference type="EMBL" id="LR921574">
    <property type="protein sequence ID" value="CAD7255291.1"/>
    <property type="molecule type" value="Genomic_DNA"/>
</dbReference>
<dbReference type="EMBL" id="CAJPEV010022056">
    <property type="protein sequence ID" value="CAG0908186.1"/>
    <property type="molecule type" value="Genomic_DNA"/>
</dbReference>
<protein>
    <recommendedName>
        <fullName evidence="6">DNA recombination protein RmuC</fullName>
    </recommendedName>
</protein>
<evidence type="ECO:0000313" key="4">
    <source>
        <dbReference type="EMBL" id="CAD7255291.1"/>
    </source>
</evidence>
<reference evidence="4" key="1">
    <citation type="submission" date="2020-11" db="EMBL/GenBank/DDBJ databases">
        <authorList>
            <person name="Tran Van P."/>
        </authorList>
    </citation>
    <scope>NUCLEOTIDE SEQUENCE</scope>
</reference>
<dbReference type="InterPro" id="IPR003798">
    <property type="entry name" value="DNA_recombination_RmuC"/>
</dbReference>
<dbReference type="PANTHER" id="PTHR30563">
    <property type="entry name" value="DNA RECOMBINATION PROTEIN RMUC"/>
    <property type="match status" value="1"/>
</dbReference>
<dbReference type="AlphaFoldDB" id="A0A7R9FU41"/>
<gene>
    <name evidence="4" type="ORF">DSTB1V02_LOCUS15036</name>
</gene>
<dbReference type="Proteomes" id="UP000677054">
    <property type="component" value="Unassembled WGS sequence"/>
</dbReference>
<evidence type="ECO:0000256" key="2">
    <source>
        <dbReference type="ARBA" id="ARBA00023172"/>
    </source>
</evidence>
<name>A0A7R9FU41_9CRUS</name>
<sequence length="229" mass="25577">MLTPDQYSANVETISGSGQRVEYAIRLPGREHLEAVWLPIDAKFPKEAYERLLQSQEAADPASVLQAQKSLEQAIKVEAKRIREKYISPPQTTDFAIMFLPTESLYGEIVRIPGMVESIQQEYRVAITGPTTLGALLNSLQIGFRTLALEKRSTEIWQVLGAVKTEFGKFGDILAKTRETLEKAAKNIEQAEVRSRAMSRKLLAVESVETQPSQEALDLNATLNLPFDE</sequence>
<keyword evidence="2" id="KW-0233">DNA recombination</keyword>